<keyword evidence="3" id="KW-1185">Reference proteome</keyword>
<evidence type="ECO:0000313" key="3">
    <source>
        <dbReference type="Proteomes" id="UP000591131"/>
    </source>
</evidence>
<reference evidence="2 3" key="1">
    <citation type="submission" date="2020-04" db="EMBL/GenBank/DDBJ databases">
        <title>Perkinsus chesapeaki whole genome sequence.</title>
        <authorList>
            <person name="Bogema D.R."/>
        </authorList>
    </citation>
    <scope>NUCLEOTIDE SEQUENCE [LARGE SCALE GENOMIC DNA]</scope>
    <source>
        <strain evidence="2">ATCC PRA-425</strain>
    </source>
</reference>
<proteinExistence type="predicted"/>
<accession>A0A7J6L668</accession>
<feature type="chain" id="PRO_5029657861" evidence="1">
    <location>
        <begin position="18"/>
        <end position="165"/>
    </location>
</feature>
<protein>
    <submittedName>
        <fullName evidence="2">Uncharacterized protein</fullName>
    </submittedName>
</protein>
<gene>
    <name evidence="2" type="ORF">FOL47_009850</name>
</gene>
<dbReference type="AlphaFoldDB" id="A0A7J6L668"/>
<evidence type="ECO:0000256" key="1">
    <source>
        <dbReference type="SAM" id="SignalP"/>
    </source>
</evidence>
<name>A0A7J6L668_PERCH</name>
<sequence length="165" mass="18883">MSLTIILTLFALTVVQAYLEGRVFQGKILHRDIPSNVQIQFTITFMDDSRLRLLVAIAGDDGLPISVDLPYTASPSGDLDIRWTSLEADHQHEVIRRRLVGLLWNLSPDFAAWRWDPSSVLRALFFYPLRRQLEFRLLAGFWVVLDEIQQPQGSARWFCSIGSLP</sequence>
<keyword evidence="1" id="KW-0732">Signal</keyword>
<dbReference type="EMBL" id="JAAPAO010000714">
    <property type="protein sequence ID" value="KAF4654666.1"/>
    <property type="molecule type" value="Genomic_DNA"/>
</dbReference>
<evidence type="ECO:0000313" key="2">
    <source>
        <dbReference type="EMBL" id="KAF4654666.1"/>
    </source>
</evidence>
<comment type="caution">
    <text evidence="2">The sequence shown here is derived from an EMBL/GenBank/DDBJ whole genome shotgun (WGS) entry which is preliminary data.</text>
</comment>
<dbReference type="Proteomes" id="UP000591131">
    <property type="component" value="Unassembled WGS sequence"/>
</dbReference>
<organism evidence="2 3">
    <name type="scientific">Perkinsus chesapeaki</name>
    <name type="common">Clam parasite</name>
    <name type="synonym">Perkinsus andrewsi</name>
    <dbReference type="NCBI Taxonomy" id="330153"/>
    <lineage>
        <taxon>Eukaryota</taxon>
        <taxon>Sar</taxon>
        <taxon>Alveolata</taxon>
        <taxon>Perkinsozoa</taxon>
        <taxon>Perkinsea</taxon>
        <taxon>Perkinsida</taxon>
        <taxon>Perkinsidae</taxon>
        <taxon>Perkinsus</taxon>
    </lineage>
</organism>
<feature type="signal peptide" evidence="1">
    <location>
        <begin position="1"/>
        <end position="17"/>
    </location>
</feature>